<keyword evidence="4 5" id="KW-0472">Membrane</keyword>
<reference evidence="6" key="1">
    <citation type="journal article" date="2020" name="J Insects Food Feed">
        <title>The yellow mealworm (Tenebrio molitor) genome: a resource for the emerging insects as food and feed industry.</title>
        <authorList>
            <person name="Eriksson T."/>
            <person name="Andere A."/>
            <person name="Kelstrup H."/>
            <person name="Emery V."/>
            <person name="Picard C."/>
        </authorList>
    </citation>
    <scope>NUCLEOTIDE SEQUENCE</scope>
    <source>
        <strain evidence="6">Stoneville</strain>
        <tissue evidence="6">Whole head</tissue>
    </source>
</reference>
<feature type="transmembrane region" description="Helical" evidence="5">
    <location>
        <begin position="66"/>
        <end position="88"/>
    </location>
</feature>
<evidence type="ECO:0000256" key="4">
    <source>
        <dbReference type="ARBA" id="ARBA00023136"/>
    </source>
</evidence>
<keyword evidence="3 5" id="KW-1133">Transmembrane helix</keyword>
<comment type="subcellular location">
    <subcellularLocation>
        <location evidence="1">Membrane</location>
        <topology evidence="1">Multi-pass membrane protein</topology>
    </subcellularLocation>
</comment>
<reference evidence="6" key="2">
    <citation type="submission" date="2021-08" db="EMBL/GenBank/DDBJ databases">
        <authorList>
            <person name="Eriksson T."/>
        </authorList>
    </citation>
    <scope>NUCLEOTIDE SEQUENCE</scope>
    <source>
        <strain evidence="6">Stoneville</strain>
        <tissue evidence="6">Whole head</tissue>
    </source>
</reference>
<evidence type="ECO:0000313" key="6">
    <source>
        <dbReference type="EMBL" id="KAH0810113.1"/>
    </source>
</evidence>
<gene>
    <name evidence="6" type="ORF">GEV33_012679</name>
</gene>
<protein>
    <recommendedName>
        <fullName evidence="8">Tetraspanin</fullName>
    </recommendedName>
</protein>
<keyword evidence="7" id="KW-1185">Reference proteome</keyword>
<evidence type="ECO:0008006" key="8">
    <source>
        <dbReference type="Google" id="ProtNLM"/>
    </source>
</evidence>
<feature type="transmembrane region" description="Helical" evidence="5">
    <location>
        <begin position="100"/>
        <end position="121"/>
    </location>
</feature>
<evidence type="ECO:0000256" key="2">
    <source>
        <dbReference type="ARBA" id="ARBA00022692"/>
    </source>
</evidence>
<feature type="transmembrane region" description="Helical" evidence="5">
    <location>
        <begin position="12"/>
        <end position="31"/>
    </location>
</feature>
<dbReference type="InterPro" id="IPR018499">
    <property type="entry name" value="Tetraspanin/Peripherin"/>
</dbReference>
<proteinExistence type="predicted"/>
<accession>A0A8J6L8X4</accession>
<dbReference type="Proteomes" id="UP000719412">
    <property type="component" value="Unassembled WGS sequence"/>
</dbReference>
<feature type="transmembrane region" description="Helical" evidence="5">
    <location>
        <begin position="243"/>
        <end position="262"/>
    </location>
</feature>
<sequence>MNTAAFAHLLRHLLFLFFMLKLMNGIIMIIMSENCKRIFDSNEMLPINTLAPRHAIYITIDFMSSFINGLGFVIIVASLIGFVAATYLYKYPLLNFSAGMVFLCTTPMEFASGLMLSNMVSSFRTIIRKKMDELFDTSNNIDPERLKEYAVNGDSFSADVSLDGWNMVYEGSKFNHANVDYMHWNLGCCGLTGRQYWVTTIPRSCCSQNFQGYKCTLSVAHSNSCLYYYDSFKQCLNTLRIECFCFAILSLFTALDALYLAYLRVRYPTGNYNTDSSDSSEEDEEY</sequence>
<name>A0A8J6L8X4_TENMO</name>
<dbReference type="Pfam" id="PF00335">
    <property type="entry name" value="Tetraspanin"/>
    <property type="match status" value="1"/>
</dbReference>
<dbReference type="SUPFAM" id="SSF48652">
    <property type="entry name" value="Tetraspanin"/>
    <property type="match status" value="1"/>
</dbReference>
<keyword evidence="2 5" id="KW-0812">Transmembrane</keyword>
<dbReference type="EMBL" id="JABDTM020027708">
    <property type="protein sequence ID" value="KAH0810113.1"/>
    <property type="molecule type" value="Genomic_DNA"/>
</dbReference>
<dbReference type="GO" id="GO:0016020">
    <property type="term" value="C:membrane"/>
    <property type="evidence" value="ECO:0007669"/>
    <property type="project" value="UniProtKB-SubCell"/>
</dbReference>
<dbReference type="InterPro" id="IPR008952">
    <property type="entry name" value="Tetraspanin_EC2_sf"/>
</dbReference>
<comment type="caution">
    <text evidence="6">The sequence shown here is derived from an EMBL/GenBank/DDBJ whole genome shotgun (WGS) entry which is preliminary data.</text>
</comment>
<dbReference type="AlphaFoldDB" id="A0A8J6L8X4"/>
<evidence type="ECO:0000256" key="1">
    <source>
        <dbReference type="ARBA" id="ARBA00004141"/>
    </source>
</evidence>
<evidence type="ECO:0000313" key="7">
    <source>
        <dbReference type="Proteomes" id="UP000719412"/>
    </source>
</evidence>
<evidence type="ECO:0000256" key="5">
    <source>
        <dbReference type="SAM" id="Phobius"/>
    </source>
</evidence>
<dbReference type="Gene3D" id="1.10.1450.10">
    <property type="entry name" value="Tetraspanin"/>
    <property type="match status" value="1"/>
</dbReference>
<evidence type="ECO:0000256" key="3">
    <source>
        <dbReference type="ARBA" id="ARBA00022989"/>
    </source>
</evidence>
<organism evidence="6 7">
    <name type="scientific">Tenebrio molitor</name>
    <name type="common">Yellow mealworm beetle</name>
    <dbReference type="NCBI Taxonomy" id="7067"/>
    <lineage>
        <taxon>Eukaryota</taxon>
        <taxon>Metazoa</taxon>
        <taxon>Ecdysozoa</taxon>
        <taxon>Arthropoda</taxon>
        <taxon>Hexapoda</taxon>
        <taxon>Insecta</taxon>
        <taxon>Pterygota</taxon>
        <taxon>Neoptera</taxon>
        <taxon>Endopterygota</taxon>
        <taxon>Coleoptera</taxon>
        <taxon>Polyphaga</taxon>
        <taxon>Cucujiformia</taxon>
        <taxon>Tenebrionidae</taxon>
        <taxon>Tenebrio</taxon>
    </lineage>
</organism>